<evidence type="ECO:0000313" key="9">
    <source>
        <dbReference type="EMBL" id="MFD2263192.1"/>
    </source>
</evidence>
<organism evidence="9 10">
    <name type="scientific">Lacibacterium aquatile</name>
    <dbReference type="NCBI Taxonomy" id="1168082"/>
    <lineage>
        <taxon>Bacteria</taxon>
        <taxon>Pseudomonadati</taxon>
        <taxon>Pseudomonadota</taxon>
        <taxon>Alphaproteobacteria</taxon>
        <taxon>Rhodospirillales</taxon>
        <taxon>Rhodospirillaceae</taxon>
    </lineage>
</organism>
<dbReference type="InterPro" id="IPR009051">
    <property type="entry name" value="Helical_ferredxn"/>
</dbReference>
<dbReference type="RefSeq" id="WP_379876168.1">
    <property type="nucleotide sequence ID" value="NZ_JBHUIP010000009.1"/>
</dbReference>
<protein>
    <submittedName>
        <fullName evidence="9">FAD-binding and (Fe-S)-binding domain-containing protein</fullName>
    </submittedName>
</protein>
<evidence type="ECO:0000256" key="4">
    <source>
        <dbReference type="ARBA" id="ARBA00022827"/>
    </source>
</evidence>
<keyword evidence="6" id="KW-0408">Iron</keyword>
<dbReference type="Proteomes" id="UP001597295">
    <property type="component" value="Unassembled WGS sequence"/>
</dbReference>
<dbReference type="SUPFAM" id="SSF55103">
    <property type="entry name" value="FAD-linked oxidases, C-terminal domain"/>
    <property type="match status" value="1"/>
</dbReference>
<evidence type="ECO:0000313" key="10">
    <source>
        <dbReference type="Proteomes" id="UP001597295"/>
    </source>
</evidence>
<dbReference type="PROSITE" id="PS00198">
    <property type="entry name" value="4FE4S_FER_1"/>
    <property type="match status" value="1"/>
</dbReference>
<dbReference type="InterPro" id="IPR036318">
    <property type="entry name" value="FAD-bd_PCMH-like_sf"/>
</dbReference>
<feature type="domain" description="FAD-binding PCMH-type" evidence="8">
    <location>
        <begin position="48"/>
        <end position="277"/>
    </location>
</feature>
<dbReference type="PANTHER" id="PTHR11748">
    <property type="entry name" value="D-LACTATE DEHYDROGENASE"/>
    <property type="match status" value="1"/>
</dbReference>
<dbReference type="Gene3D" id="3.30.70.2740">
    <property type="match status" value="1"/>
</dbReference>
<dbReference type="InterPro" id="IPR016166">
    <property type="entry name" value="FAD-bd_PCMH"/>
</dbReference>
<evidence type="ECO:0000256" key="7">
    <source>
        <dbReference type="ARBA" id="ARBA00023014"/>
    </source>
</evidence>
<evidence type="ECO:0000256" key="3">
    <source>
        <dbReference type="ARBA" id="ARBA00022723"/>
    </source>
</evidence>
<evidence type="ECO:0000259" key="8">
    <source>
        <dbReference type="PROSITE" id="PS51387"/>
    </source>
</evidence>
<evidence type="ECO:0000256" key="6">
    <source>
        <dbReference type="ARBA" id="ARBA00023004"/>
    </source>
</evidence>
<dbReference type="InterPro" id="IPR016171">
    <property type="entry name" value="Vanillyl_alc_oxidase_C-sub2"/>
</dbReference>
<sequence length="966" mass="105689">MSAALKDETPEQEGLAPFLSALVASGFLGEVATDDAARTVYATDNSIYQVRPRAILFPRDGADINRILRLADRFVVAVSPRGGGTGTNGQSLTRGVVIDTSRFLKAIHHLDIERGLVTVDPGVVLNQLNDFLKPHGLFFPPNVSTASRATIGGMVATDASGKGSRIYGKTSDYIEAMDVVLADGSDMRVERLTREGLVPVLEQADRTGAIHREVQRVVTEKTALISETFPKMNRGLTGYNLEHVTDEDGGFRLSYLLAGSEGTLAVTKALTLRVIPRPTHRALAAIRYADFQAALVDVRRLLQAEPAAVEIIDDKILSLARDDVLWSSIEGVLGGPTPVPVGGLNFVEFVGMSAEEVSTQVARLEKLLKQGDVATLGWTLVTDTPTINQLWSLREKSVGLLGRLGGHRPGIPFVEDTAVPPEKLADYVAEFRALLDSHSLSYGMFGHADVGCLHVRPALDMKDPADAALIRPISDGVASLTRKYGGLLWGEHGRGYRGEYSPFFFGPELYEELCRIKAVFDPKNLLNPGKLATTAKGAIDRIDAVPLRGEFDRQIGKQFSADFGKALACNGNGACFNWDTADPMCPSFKATGDRTQSPKGRAALIREWARLETNGPSAALTRIEGQLRQSLSTCLSCKACAGQCPIKVDIPVMKARFLDRYYRKYNRPLRDYLVASMEVFLPLLRRLPRLGNAVLKSAFPRWFGLVDLPALSHRTRRRSLQELHGKPDRAVILMEDSFTGSFDDAAVQGVYDLLELLGYRVFCAAPKANGKNLHVLGFLGRFAPIAKAARDQLAELNATGLPVIGVEAVTGLMFEHEYIQDGEAASGRLWSLEQFLAAEIAAGRIAPVDLSQKSDYRLLLHCTEKTSRPQTATLWTKIFAHFGLGVETPATGCCGMAGLFGHEREHKDLSLRLFELSWRQQISQQPPEKILATGFSCRCQTERFADFRPRHPAEALFDQLTNGKTP</sequence>
<dbReference type="InterPro" id="IPR016164">
    <property type="entry name" value="FAD-linked_Oxase-like_C"/>
</dbReference>
<dbReference type="Pfam" id="PF13183">
    <property type="entry name" value="Fer4_8"/>
    <property type="match status" value="1"/>
</dbReference>
<dbReference type="Gene3D" id="1.10.1060.10">
    <property type="entry name" value="Alpha-helical ferredoxin"/>
    <property type="match status" value="1"/>
</dbReference>
<keyword evidence="7" id="KW-0411">Iron-sulfur</keyword>
<name>A0ABW5DQ74_9PROT</name>
<dbReference type="SUPFAM" id="SSF46548">
    <property type="entry name" value="alpha-helical ferredoxin"/>
    <property type="match status" value="1"/>
</dbReference>
<keyword evidence="4" id="KW-0274">FAD</keyword>
<keyword evidence="10" id="KW-1185">Reference proteome</keyword>
<dbReference type="Pfam" id="PF01565">
    <property type="entry name" value="FAD_binding_4"/>
    <property type="match status" value="1"/>
</dbReference>
<evidence type="ECO:0000256" key="5">
    <source>
        <dbReference type="ARBA" id="ARBA00023002"/>
    </source>
</evidence>
<comment type="caution">
    <text evidence="9">The sequence shown here is derived from an EMBL/GenBank/DDBJ whole genome shotgun (WGS) entry which is preliminary data.</text>
</comment>
<evidence type="ECO:0000256" key="2">
    <source>
        <dbReference type="ARBA" id="ARBA00022630"/>
    </source>
</evidence>
<dbReference type="InterPro" id="IPR004113">
    <property type="entry name" value="FAD-bd_oxidored_4_C"/>
</dbReference>
<comment type="cofactor">
    <cofactor evidence="1">
        <name>FAD</name>
        <dbReference type="ChEBI" id="CHEBI:57692"/>
    </cofactor>
</comment>
<keyword evidence="3" id="KW-0479">Metal-binding</keyword>
<keyword evidence="5" id="KW-0560">Oxidoreductase</keyword>
<dbReference type="PROSITE" id="PS51387">
    <property type="entry name" value="FAD_PCMH"/>
    <property type="match status" value="1"/>
</dbReference>
<dbReference type="PANTHER" id="PTHR11748:SF119">
    <property type="entry name" value="D-2-HYDROXYGLUTARATE DEHYDROGENASE"/>
    <property type="match status" value="1"/>
</dbReference>
<dbReference type="InterPro" id="IPR006094">
    <property type="entry name" value="Oxid_FAD_bind_N"/>
</dbReference>
<dbReference type="InterPro" id="IPR016169">
    <property type="entry name" value="FAD-bd_PCMH_sub2"/>
</dbReference>
<dbReference type="SUPFAM" id="SSF56176">
    <property type="entry name" value="FAD-binding/transporter-associated domain-like"/>
    <property type="match status" value="1"/>
</dbReference>
<dbReference type="Gene3D" id="3.30.465.10">
    <property type="match status" value="1"/>
</dbReference>
<dbReference type="InterPro" id="IPR017896">
    <property type="entry name" value="4Fe4S_Fe-S-bd"/>
</dbReference>
<dbReference type="Gene3D" id="1.10.45.10">
    <property type="entry name" value="Vanillyl-alcohol Oxidase, Chain A, domain 4"/>
    <property type="match status" value="1"/>
</dbReference>
<dbReference type="Pfam" id="PF02913">
    <property type="entry name" value="FAD-oxidase_C"/>
    <property type="match status" value="1"/>
</dbReference>
<dbReference type="EMBL" id="JBHUIP010000009">
    <property type="protein sequence ID" value="MFD2263192.1"/>
    <property type="molecule type" value="Genomic_DNA"/>
</dbReference>
<proteinExistence type="predicted"/>
<accession>A0ABW5DQ74</accession>
<keyword evidence="2" id="KW-0285">Flavoprotein</keyword>
<reference evidence="10" key="1">
    <citation type="journal article" date="2019" name="Int. J. Syst. Evol. Microbiol.">
        <title>The Global Catalogue of Microorganisms (GCM) 10K type strain sequencing project: providing services to taxonomists for standard genome sequencing and annotation.</title>
        <authorList>
            <consortium name="The Broad Institute Genomics Platform"/>
            <consortium name="The Broad Institute Genome Sequencing Center for Infectious Disease"/>
            <person name="Wu L."/>
            <person name="Ma J."/>
        </authorList>
    </citation>
    <scope>NUCLEOTIDE SEQUENCE [LARGE SCALE GENOMIC DNA]</scope>
    <source>
        <strain evidence="10">CGMCC 1.19062</strain>
    </source>
</reference>
<evidence type="ECO:0000256" key="1">
    <source>
        <dbReference type="ARBA" id="ARBA00001974"/>
    </source>
</evidence>
<gene>
    <name evidence="9" type="ORF">ACFSM5_09860</name>
</gene>
<dbReference type="InterPro" id="IPR017900">
    <property type="entry name" value="4Fe4S_Fe_S_CS"/>
</dbReference>